<geneLocation type="plasmid" evidence="2">
    <name>pmsr2d</name>
</geneLocation>
<proteinExistence type="predicted"/>
<organism evidence="1 2">
    <name type="scientific">Pantoea phytobeneficialis</name>
    <dbReference type="NCBI Taxonomy" id="2052056"/>
    <lineage>
        <taxon>Bacteria</taxon>
        <taxon>Pseudomonadati</taxon>
        <taxon>Pseudomonadota</taxon>
        <taxon>Gammaproteobacteria</taxon>
        <taxon>Enterobacterales</taxon>
        <taxon>Erwiniaceae</taxon>
        <taxon>Pantoea</taxon>
    </lineage>
</organism>
<reference evidence="2" key="1">
    <citation type="submission" date="2017-11" db="EMBL/GenBank/DDBJ databases">
        <title>Genome sequence of Pantoea sp. MSR2.</title>
        <authorList>
            <person name="Nascimento F.X."/>
        </authorList>
    </citation>
    <scope>NUCLEOTIDE SEQUENCE [LARGE SCALE GENOMIC DNA]</scope>
    <source>
        <strain evidence="2">MSR2</strain>
        <plasmid evidence="2">pmsr2d</plasmid>
    </source>
</reference>
<gene>
    <name evidence="1" type="ORF">CTZ24_25650</name>
</gene>
<protein>
    <submittedName>
        <fullName evidence="1">Uncharacterized protein</fullName>
    </submittedName>
</protein>
<dbReference type="Proteomes" id="UP000424872">
    <property type="component" value="Plasmid pMSR2D"/>
</dbReference>
<sequence length="93" mass="10635">MLLIEIRQFMSLTGYQSQIIIGYPNSQALFYRLNGNFKLKFFKFNELNHIVNYIVMLGYDYYGLFIDESSVLRGISKPAIAFGITGNPPPLSC</sequence>
<dbReference type="KEGG" id="ppho:CTZ24_25650"/>
<keyword evidence="1" id="KW-0614">Plasmid</keyword>
<evidence type="ECO:0000313" key="2">
    <source>
        <dbReference type="Proteomes" id="UP000424872"/>
    </source>
</evidence>
<dbReference type="AlphaFoldDB" id="A0AAP9KS98"/>
<name>A0AAP9KS98_9GAMM</name>
<dbReference type="EMBL" id="CP024640">
    <property type="protein sequence ID" value="QGR09853.1"/>
    <property type="molecule type" value="Genomic_DNA"/>
</dbReference>
<evidence type="ECO:0000313" key="1">
    <source>
        <dbReference type="EMBL" id="QGR09853.1"/>
    </source>
</evidence>
<accession>A0AAP9KS98</accession>